<keyword evidence="5" id="KW-0460">Magnesium</keyword>
<dbReference type="RefSeq" id="WP_162423846.1">
    <property type="nucleotide sequence ID" value="NZ_WVIE01000015.1"/>
</dbReference>
<evidence type="ECO:0000313" key="12">
    <source>
        <dbReference type="Proteomes" id="UP000646053"/>
    </source>
</evidence>
<feature type="domain" description="Alpha-D-phosphohexomutase C-terminal" evidence="7">
    <location>
        <begin position="407"/>
        <end position="466"/>
    </location>
</feature>
<dbReference type="CDD" id="cd05800">
    <property type="entry name" value="PGM_like2"/>
    <property type="match status" value="1"/>
</dbReference>
<evidence type="ECO:0000256" key="6">
    <source>
        <dbReference type="ARBA" id="ARBA00023235"/>
    </source>
</evidence>
<evidence type="ECO:0000256" key="3">
    <source>
        <dbReference type="ARBA" id="ARBA00022553"/>
    </source>
</evidence>
<proteinExistence type="inferred from homology"/>
<dbReference type="AlphaFoldDB" id="A0A8J8CND7"/>
<keyword evidence="3" id="KW-0597">Phosphoprotein</keyword>
<comment type="similarity">
    <text evidence="2">Belongs to the phosphohexose mutase family.</text>
</comment>
<gene>
    <name evidence="11" type="ORF">GS601_13615</name>
</gene>
<dbReference type="Pfam" id="PF00408">
    <property type="entry name" value="PGM_PMM_IV"/>
    <property type="match status" value="1"/>
</dbReference>
<dbReference type="InterPro" id="IPR005844">
    <property type="entry name" value="A-D-PHexomutase_a/b/a-I"/>
</dbReference>
<dbReference type="Gene3D" id="3.30.310.50">
    <property type="entry name" value="Alpha-D-phosphohexomutase, C-terminal domain"/>
    <property type="match status" value="1"/>
</dbReference>
<dbReference type="SUPFAM" id="SSF53738">
    <property type="entry name" value="Phosphoglucomutase, first 3 domains"/>
    <property type="match status" value="2"/>
</dbReference>
<dbReference type="Proteomes" id="UP000646053">
    <property type="component" value="Unassembled WGS sequence"/>
</dbReference>
<dbReference type="GO" id="GO:0046872">
    <property type="term" value="F:metal ion binding"/>
    <property type="evidence" value="ECO:0007669"/>
    <property type="project" value="UniProtKB-KW"/>
</dbReference>
<dbReference type="InterPro" id="IPR005843">
    <property type="entry name" value="A-D-PHexomutase_C"/>
</dbReference>
<dbReference type="Pfam" id="PF02878">
    <property type="entry name" value="PGM_PMM_I"/>
    <property type="match status" value="1"/>
</dbReference>
<dbReference type="EMBL" id="WVIE01000015">
    <property type="protein sequence ID" value="NDJ18317.1"/>
    <property type="molecule type" value="Genomic_DNA"/>
</dbReference>
<evidence type="ECO:0000259" key="10">
    <source>
        <dbReference type="Pfam" id="PF02880"/>
    </source>
</evidence>
<evidence type="ECO:0000256" key="2">
    <source>
        <dbReference type="ARBA" id="ARBA00010231"/>
    </source>
</evidence>
<dbReference type="InterPro" id="IPR005841">
    <property type="entry name" value="Alpha-D-phosphohexomutase_SF"/>
</dbReference>
<keyword evidence="12" id="KW-1185">Reference proteome</keyword>
<organism evidence="11 12">
    <name type="scientific">Myxacorys almedinensis A</name>
    <dbReference type="NCBI Taxonomy" id="2690445"/>
    <lineage>
        <taxon>Bacteria</taxon>
        <taxon>Bacillati</taxon>
        <taxon>Cyanobacteriota</taxon>
        <taxon>Cyanophyceae</taxon>
        <taxon>Leptolyngbyales</taxon>
        <taxon>Leptolyngbyaceae</taxon>
        <taxon>Myxacorys</taxon>
        <taxon>Myxacorys almedinensis</taxon>
    </lineage>
</organism>
<reference evidence="11" key="1">
    <citation type="submission" date="2019-12" db="EMBL/GenBank/DDBJ databases">
        <title>High-Quality draft genome sequences of three cyanobacteria isolated from the limestone walls of the Old Cathedral of Coimbra.</title>
        <authorList>
            <person name="Tiago I."/>
            <person name="Soares F."/>
            <person name="Portugal A."/>
        </authorList>
    </citation>
    <scope>NUCLEOTIDE SEQUENCE</scope>
    <source>
        <strain evidence="11">A</strain>
    </source>
</reference>
<dbReference type="InterPro" id="IPR016055">
    <property type="entry name" value="A-D-PHexomutase_a/b/a-I/II/III"/>
</dbReference>
<dbReference type="SUPFAM" id="SSF55957">
    <property type="entry name" value="Phosphoglucomutase, C-terminal domain"/>
    <property type="match status" value="1"/>
</dbReference>
<dbReference type="Pfam" id="PF02879">
    <property type="entry name" value="PGM_PMM_II"/>
    <property type="match status" value="1"/>
</dbReference>
<dbReference type="InterPro" id="IPR005845">
    <property type="entry name" value="A-D-PHexomutase_a/b/a-II"/>
</dbReference>
<dbReference type="GO" id="GO:0008973">
    <property type="term" value="F:phosphopentomutase activity"/>
    <property type="evidence" value="ECO:0007669"/>
    <property type="project" value="TreeGrafter"/>
</dbReference>
<feature type="domain" description="Alpha-D-phosphohexomutase alpha/beta/alpha" evidence="9">
    <location>
        <begin position="164"/>
        <end position="263"/>
    </location>
</feature>
<dbReference type="PANTHER" id="PTHR45745:SF1">
    <property type="entry name" value="PHOSPHOGLUCOMUTASE 2B-RELATED"/>
    <property type="match status" value="1"/>
</dbReference>
<keyword evidence="4" id="KW-0479">Metal-binding</keyword>
<dbReference type="Gene3D" id="3.40.120.10">
    <property type="entry name" value="Alpha-D-Glucose-1,6-Bisphosphate, subunit A, domain 3"/>
    <property type="match status" value="3"/>
</dbReference>
<dbReference type="GO" id="GO:0006166">
    <property type="term" value="P:purine ribonucleoside salvage"/>
    <property type="evidence" value="ECO:0007669"/>
    <property type="project" value="TreeGrafter"/>
</dbReference>
<dbReference type="PRINTS" id="PR00509">
    <property type="entry name" value="PGMPMM"/>
</dbReference>
<protein>
    <submittedName>
        <fullName evidence="11">Phosphoglucomutase/phosphomannomutase family protein</fullName>
    </submittedName>
</protein>
<evidence type="ECO:0000256" key="1">
    <source>
        <dbReference type="ARBA" id="ARBA00001946"/>
    </source>
</evidence>
<evidence type="ECO:0000259" key="9">
    <source>
        <dbReference type="Pfam" id="PF02879"/>
    </source>
</evidence>
<dbReference type="Pfam" id="PF02880">
    <property type="entry name" value="PGM_PMM_III"/>
    <property type="match status" value="1"/>
</dbReference>
<comment type="cofactor">
    <cofactor evidence="1">
        <name>Mg(2+)</name>
        <dbReference type="ChEBI" id="CHEBI:18420"/>
    </cofactor>
</comment>
<sequence length="478" mass="52372">MSAASSSRIKFGTDGWRGIIADDFTFSNVCKATRAIASYLETAYSKDRPVLVSYDTRFLADQFAHTAAGVLADLGWTVKVVDRDCPTPVIAYNARHLNSAGALMFTASHNPAPYCGIKYIPDYAGPATTEITDTIVANLENASDAMPSGKSADKISTFDPKPVYLKFIYSILDVERIRSAKLKVKYDALYSTSRGYLDTVLEHCGCETESFNTYRDVLFGGGMPEPKGEQLEGLVEAVKKDHADLGLATDGDSDRFGIIDEQGTFLTPNTVLLLLARHLVKNKGKKGAIVRTVATTHLLDNFATKYDLDLYETPVGFKYVGQKMRETTVLIGGEESGGLSVIGHIPEKDGVLADMLVAEAIAYEGKPLSQLVQEAIAEADGPLYNNRLDMHLTNEHKEAVLESVTKNPPSNIANIGVKEVGRKDGIKLYLEEGSWVLLRPSGTEPLIRVYIETNSPEKMEQISEYMEKMIHQIEPVAV</sequence>
<dbReference type="GO" id="GO:0005975">
    <property type="term" value="P:carbohydrate metabolic process"/>
    <property type="evidence" value="ECO:0007669"/>
    <property type="project" value="InterPro"/>
</dbReference>
<comment type="caution">
    <text evidence="11">The sequence shown here is derived from an EMBL/GenBank/DDBJ whole genome shotgun (WGS) entry which is preliminary data.</text>
</comment>
<dbReference type="InterPro" id="IPR036900">
    <property type="entry name" value="A-D-PHexomutase_C_sf"/>
</dbReference>
<dbReference type="InterPro" id="IPR005846">
    <property type="entry name" value="A-D-PHexomutase_a/b/a-III"/>
</dbReference>
<feature type="domain" description="Alpha-D-phosphohexomutase alpha/beta/alpha" evidence="10">
    <location>
        <begin position="268"/>
        <end position="376"/>
    </location>
</feature>
<evidence type="ECO:0000259" key="8">
    <source>
        <dbReference type="Pfam" id="PF02878"/>
    </source>
</evidence>
<evidence type="ECO:0000313" key="11">
    <source>
        <dbReference type="EMBL" id="NDJ18317.1"/>
    </source>
</evidence>
<evidence type="ECO:0000256" key="5">
    <source>
        <dbReference type="ARBA" id="ARBA00022842"/>
    </source>
</evidence>
<evidence type="ECO:0000259" key="7">
    <source>
        <dbReference type="Pfam" id="PF00408"/>
    </source>
</evidence>
<keyword evidence="6" id="KW-0413">Isomerase</keyword>
<evidence type="ECO:0000256" key="4">
    <source>
        <dbReference type="ARBA" id="ARBA00022723"/>
    </source>
</evidence>
<name>A0A8J8CND7_9CYAN</name>
<feature type="domain" description="Alpha-D-phosphohexomutase alpha/beta/alpha" evidence="8">
    <location>
        <begin position="9"/>
        <end position="143"/>
    </location>
</feature>
<accession>A0A8J8CND7</accession>
<dbReference type="PANTHER" id="PTHR45745">
    <property type="entry name" value="PHOSPHOMANNOMUTASE 45A"/>
    <property type="match status" value="1"/>
</dbReference>